<feature type="compositionally biased region" description="Polar residues" evidence="1">
    <location>
        <begin position="393"/>
        <end position="405"/>
    </location>
</feature>
<feature type="compositionally biased region" description="Polar residues" evidence="1">
    <location>
        <begin position="373"/>
        <end position="384"/>
    </location>
</feature>
<evidence type="ECO:0000313" key="3">
    <source>
        <dbReference type="Proteomes" id="UP000054007"/>
    </source>
</evidence>
<feature type="compositionally biased region" description="Basic and acidic residues" evidence="1">
    <location>
        <begin position="39"/>
        <end position="49"/>
    </location>
</feature>
<feature type="compositionally biased region" description="Low complexity" evidence="1">
    <location>
        <begin position="453"/>
        <end position="466"/>
    </location>
</feature>
<dbReference type="EMBL" id="KN880581">
    <property type="protein sequence ID" value="KIY65670.1"/>
    <property type="molecule type" value="Genomic_DNA"/>
</dbReference>
<keyword evidence="3" id="KW-1185">Reference proteome</keyword>
<protein>
    <submittedName>
        <fullName evidence="2">Uncharacterized protein</fullName>
    </submittedName>
</protein>
<feature type="region of interest" description="Disordered" evidence="1">
    <location>
        <begin position="309"/>
        <end position="508"/>
    </location>
</feature>
<sequence>MPPKTHRTTSTGALRSHSRSSSATRLGPNLQLTTTATKGVDKTKKEAHGRLPRVHSSSRIDLRAETQKRAAQPPAAPAKTNGSKLKGGFKINYDDDEEDDAWVSSESANETSQRYDESDTDSDSGTTTAATPVARDVSMRPPRIAKRSSSNGSTRRPTIQRTDSMRSVTSKRSANTDSKPKQQQAPPPPPLTNVKGPPSPISPSTNDTSAAISTTPQAAAIRPSAPAQAYPSHPIHQSPEMMQESPEKERGEIDFPNVKFNGPVNHRLPAPGQFLEAQSRRGGIRGPPHRSLTDVRLMKPMEPMAAAGFAHAVASQDQDPAEIAAALSKPSSPTLRNDLQMSKPSPPGPPQSAVPRSKQFDANISDHRRHSSAVVSGASTPESGSSRKKTTHSRPSSVHSLNSTSKHLRPHPLIRGQTNGGAAPLQPLTVRADEPKAQLSNSPSIEEFPPSPQSASTSSSAYSQFPRLDGSRRSSISSARSVSTLPVPPVTTKDHRKNDRSRTLSTISSSSTIAALSSLIQQPVAPSQRITYFPQIEEEDIKKIHPLPPVHLTHNHLQYTARRSPLRESYERLMRAKALAGRT</sequence>
<feature type="compositionally biased region" description="Polar residues" evidence="1">
    <location>
        <begin position="329"/>
        <end position="340"/>
    </location>
</feature>
<reference evidence="2 3" key="1">
    <citation type="journal article" date="2015" name="Fungal Genet. Biol.">
        <title>Evolution of novel wood decay mechanisms in Agaricales revealed by the genome sequences of Fistulina hepatica and Cylindrobasidium torrendii.</title>
        <authorList>
            <person name="Floudas D."/>
            <person name="Held B.W."/>
            <person name="Riley R."/>
            <person name="Nagy L.G."/>
            <person name="Koehler G."/>
            <person name="Ransdell A.S."/>
            <person name="Younus H."/>
            <person name="Chow J."/>
            <person name="Chiniquy J."/>
            <person name="Lipzen A."/>
            <person name="Tritt A."/>
            <person name="Sun H."/>
            <person name="Haridas S."/>
            <person name="LaButti K."/>
            <person name="Ohm R.A."/>
            <person name="Kues U."/>
            <person name="Blanchette R.A."/>
            <person name="Grigoriev I.V."/>
            <person name="Minto R.E."/>
            <person name="Hibbett D.S."/>
        </authorList>
    </citation>
    <scope>NUCLEOTIDE SEQUENCE [LARGE SCALE GENOMIC DNA]</scope>
    <source>
        <strain evidence="2 3">FP15055 ss-10</strain>
    </source>
</reference>
<feature type="compositionally biased region" description="Polar residues" evidence="1">
    <location>
        <begin position="8"/>
        <end position="37"/>
    </location>
</feature>
<feature type="compositionally biased region" description="Polar residues" evidence="1">
    <location>
        <begin position="202"/>
        <end position="215"/>
    </location>
</feature>
<gene>
    <name evidence="2" type="ORF">CYLTODRAFT_445200</name>
</gene>
<accession>A0A0D7B658</accession>
<name>A0A0D7B658_9AGAR</name>
<proteinExistence type="predicted"/>
<evidence type="ECO:0000313" key="2">
    <source>
        <dbReference type="EMBL" id="KIY65670.1"/>
    </source>
</evidence>
<feature type="region of interest" description="Disordered" evidence="1">
    <location>
        <begin position="1"/>
        <end position="292"/>
    </location>
</feature>
<feature type="compositionally biased region" description="Low complexity" evidence="1">
    <location>
        <begin position="473"/>
        <end position="483"/>
    </location>
</feature>
<feature type="compositionally biased region" description="Pro residues" evidence="1">
    <location>
        <begin position="185"/>
        <end position="201"/>
    </location>
</feature>
<feature type="compositionally biased region" description="Basic and acidic residues" evidence="1">
    <location>
        <begin position="492"/>
        <end position="502"/>
    </location>
</feature>
<dbReference type="Proteomes" id="UP000054007">
    <property type="component" value="Unassembled WGS sequence"/>
</dbReference>
<dbReference type="STRING" id="1314674.A0A0D7B658"/>
<dbReference type="OrthoDB" id="3219024at2759"/>
<feature type="compositionally biased region" description="Low complexity" evidence="1">
    <location>
        <begin position="216"/>
        <end position="229"/>
    </location>
</feature>
<feature type="compositionally biased region" description="Basic and acidic residues" evidence="1">
    <location>
        <begin position="58"/>
        <end position="68"/>
    </location>
</feature>
<evidence type="ECO:0000256" key="1">
    <source>
        <dbReference type="SAM" id="MobiDB-lite"/>
    </source>
</evidence>
<feature type="compositionally biased region" description="Polar residues" evidence="1">
    <location>
        <begin position="147"/>
        <end position="177"/>
    </location>
</feature>
<dbReference type="AlphaFoldDB" id="A0A0D7B658"/>
<organism evidence="2 3">
    <name type="scientific">Cylindrobasidium torrendii FP15055 ss-10</name>
    <dbReference type="NCBI Taxonomy" id="1314674"/>
    <lineage>
        <taxon>Eukaryota</taxon>
        <taxon>Fungi</taxon>
        <taxon>Dikarya</taxon>
        <taxon>Basidiomycota</taxon>
        <taxon>Agaricomycotina</taxon>
        <taxon>Agaricomycetes</taxon>
        <taxon>Agaricomycetidae</taxon>
        <taxon>Agaricales</taxon>
        <taxon>Marasmiineae</taxon>
        <taxon>Physalacriaceae</taxon>
        <taxon>Cylindrobasidium</taxon>
    </lineage>
</organism>